<evidence type="ECO:0000259" key="1">
    <source>
        <dbReference type="Pfam" id="PF00078"/>
    </source>
</evidence>
<dbReference type="EMBL" id="CP136895">
    <property type="protein sequence ID" value="WOL11500.1"/>
    <property type="molecule type" value="Genomic_DNA"/>
</dbReference>
<dbReference type="Pfam" id="PF00078">
    <property type="entry name" value="RVT_1"/>
    <property type="match status" value="1"/>
</dbReference>
<dbReference type="PANTHER" id="PTHR46890">
    <property type="entry name" value="NON-LTR RETROLELEMENT REVERSE TRANSCRIPTASE-LIKE PROTEIN-RELATED"/>
    <property type="match status" value="1"/>
</dbReference>
<dbReference type="SUPFAM" id="SSF56672">
    <property type="entry name" value="DNA/RNA polymerases"/>
    <property type="match status" value="1"/>
</dbReference>
<gene>
    <name evidence="2" type="ORF">Cni_G20263</name>
</gene>
<name>A0AAQ3KMT6_9LILI</name>
<dbReference type="PANTHER" id="PTHR46890:SF48">
    <property type="entry name" value="RNA-DIRECTED DNA POLYMERASE"/>
    <property type="match status" value="1"/>
</dbReference>
<proteinExistence type="predicted"/>
<dbReference type="Proteomes" id="UP001327560">
    <property type="component" value="Chromosome 6"/>
</dbReference>
<dbReference type="InterPro" id="IPR000477">
    <property type="entry name" value="RT_dom"/>
</dbReference>
<evidence type="ECO:0000313" key="3">
    <source>
        <dbReference type="Proteomes" id="UP001327560"/>
    </source>
</evidence>
<sequence length="243" mass="28288">MATRRRQENTSFFHASTHIRRFNNTIHCLKSSNGEWHEGPSVVADITHEYFQSIFFSTNHVTNDVDFLSSCHKVTRRINNWLLRLVTYAETKQAVYSLNPDSAPGPDGFTGHFFHHHWHKIGSEITEAVASFFRSRKLLKSMNHTYIALIPKTKVIQDMTQLRPISLSNFIYKKISKIIVQRPQPIMDILISDNQCAFIKNRLISDNILLAHELTHYLKTKHKTKTHEMALKLDMSKAFDRLE</sequence>
<accession>A0AAQ3KMT6</accession>
<protein>
    <recommendedName>
        <fullName evidence="1">Reverse transcriptase domain-containing protein</fullName>
    </recommendedName>
</protein>
<dbReference type="AlphaFoldDB" id="A0AAQ3KMT6"/>
<organism evidence="2 3">
    <name type="scientific">Canna indica</name>
    <name type="common">Indian-shot</name>
    <dbReference type="NCBI Taxonomy" id="4628"/>
    <lineage>
        <taxon>Eukaryota</taxon>
        <taxon>Viridiplantae</taxon>
        <taxon>Streptophyta</taxon>
        <taxon>Embryophyta</taxon>
        <taxon>Tracheophyta</taxon>
        <taxon>Spermatophyta</taxon>
        <taxon>Magnoliopsida</taxon>
        <taxon>Liliopsida</taxon>
        <taxon>Zingiberales</taxon>
        <taxon>Cannaceae</taxon>
        <taxon>Canna</taxon>
    </lineage>
</organism>
<reference evidence="2 3" key="1">
    <citation type="submission" date="2023-10" db="EMBL/GenBank/DDBJ databases">
        <title>Chromosome-scale genome assembly provides insights into flower coloration mechanisms of Canna indica.</title>
        <authorList>
            <person name="Li C."/>
        </authorList>
    </citation>
    <scope>NUCLEOTIDE SEQUENCE [LARGE SCALE GENOMIC DNA]</scope>
    <source>
        <tissue evidence="2">Flower</tissue>
    </source>
</reference>
<keyword evidence="3" id="KW-1185">Reference proteome</keyword>
<dbReference type="InterPro" id="IPR052343">
    <property type="entry name" value="Retrotransposon-Effector_Assoc"/>
</dbReference>
<dbReference type="InterPro" id="IPR043502">
    <property type="entry name" value="DNA/RNA_pol_sf"/>
</dbReference>
<feature type="domain" description="Reverse transcriptase" evidence="1">
    <location>
        <begin position="150"/>
        <end position="242"/>
    </location>
</feature>
<evidence type="ECO:0000313" key="2">
    <source>
        <dbReference type="EMBL" id="WOL11500.1"/>
    </source>
</evidence>